<evidence type="ECO:0000256" key="2">
    <source>
        <dbReference type="ARBA" id="ARBA00006275"/>
    </source>
</evidence>
<evidence type="ECO:0000313" key="10">
    <source>
        <dbReference type="Proteomes" id="UP000020529"/>
    </source>
</evidence>
<evidence type="ECO:0000256" key="5">
    <source>
        <dbReference type="ARBA" id="ARBA00023237"/>
    </source>
</evidence>
<reference evidence="9 10" key="1">
    <citation type="submission" date="2014-02" db="EMBL/GenBank/DDBJ databases">
        <authorList>
            <person name="Sears C."/>
            <person name="Carroll K."/>
            <person name="Sack B.R."/>
            <person name="Qadri F."/>
            <person name="Myers L.L."/>
            <person name="Chung G.-T."/>
            <person name="Escheverria P."/>
            <person name="Fraser C.M."/>
            <person name="Sadzewicz L."/>
            <person name="Shefchek K.A."/>
            <person name="Tallon L."/>
            <person name="Das S.P."/>
            <person name="Daugherty S."/>
            <person name="Mongodin E.F."/>
        </authorList>
    </citation>
    <scope>NUCLEOTIDE SEQUENCE [LARGE SCALE GENOMIC DNA]</scope>
    <source>
        <strain evidence="10">3988T(B)14</strain>
    </source>
</reference>
<dbReference type="PATRIC" id="fig|1339315.3.peg.1700"/>
<keyword evidence="5" id="KW-0998">Cell outer membrane</keyword>
<dbReference type="SMR" id="A0A015ST23"/>
<evidence type="ECO:0000256" key="1">
    <source>
        <dbReference type="ARBA" id="ARBA00004442"/>
    </source>
</evidence>
<dbReference type="Gene3D" id="1.25.40.390">
    <property type="match status" value="1"/>
</dbReference>
<evidence type="ECO:0000256" key="4">
    <source>
        <dbReference type="ARBA" id="ARBA00023136"/>
    </source>
</evidence>
<keyword evidence="3 6" id="KW-0732">Signal</keyword>
<dbReference type="InterPro" id="IPR011990">
    <property type="entry name" value="TPR-like_helical_dom_sf"/>
</dbReference>
<dbReference type="InterPro" id="IPR012944">
    <property type="entry name" value="SusD_RagB_dom"/>
</dbReference>
<protein>
    <submittedName>
        <fullName evidence="9">Starch-binding associating with outer membrane family protein</fullName>
    </submittedName>
</protein>
<gene>
    <name evidence="9" type="ORF">M124_0906</name>
</gene>
<evidence type="ECO:0000259" key="8">
    <source>
        <dbReference type="Pfam" id="PF14322"/>
    </source>
</evidence>
<evidence type="ECO:0000259" key="7">
    <source>
        <dbReference type="Pfam" id="PF07980"/>
    </source>
</evidence>
<keyword evidence="4" id="KW-0472">Membrane</keyword>
<dbReference type="GO" id="GO:0009279">
    <property type="term" value="C:cell outer membrane"/>
    <property type="evidence" value="ECO:0007669"/>
    <property type="project" value="UniProtKB-SubCell"/>
</dbReference>
<dbReference type="CDD" id="cd08977">
    <property type="entry name" value="SusD"/>
    <property type="match status" value="1"/>
</dbReference>
<comment type="similarity">
    <text evidence="2">Belongs to the SusD family.</text>
</comment>
<evidence type="ECO:0000313" key="9">
    <source>
        <dbReference type="EMBL" id="EXY75334.1"/>
    </source>
</evidence>
<name>A0A015ST23_BACFG</name>
<dbReference type="RefSeq" id="WP_005785433.1">
    <property type="nucleotide sequence ID" value="NZ_JGCY01000244.1"/>
</dbReference>
<feature type="chain" id="PRO_5001476632" evidence="6">
    <location>
        <begin position="20"/>
        <end position="546"/>
    </location>
</feature>
<dbReference type="AlphaFoldDB" id="A0A015ST23"/>
<accession>A0A015ST23</accession>
<dbReference type="PROSITE" id="PS51257">
    <property type="entry name" value="PROKAR_LIPOPROTEIN"/>
    <property type="match status" value="1"/>
</dbReference>
<dbReference type="Pfam" id="PF14322">
    <property type="entry name" value="SusD-like_3"/>
    <property type="match status" value="1"/>
</dbReference>
<feature type="signal peptide" evidence="6">
    <location>
        <begin position="1"/>
        <end position="19"/>
    </location>
</feature>
<dbReference type="Proteomes" id="UP000020529">
    <property type="component" value="Unassembled WGS sequence"/>
</dbReference>
<feature type="domain" description="RagB/SusD" evidence="7">
    <location>
        <begin position="277"/>
        <end position="544"/>
    </location>
</feature>
<dbReference type="Pfam" id="PF07980">
    <property type="entry name" value="SusD_RagB"/>
    <property type="match status" value="1"/>
</dbReference>
<feature type="domain" description="SusD-like N-terminal" evidence="8">
    <location>
        <begin position="96"/>
        <end position="224"/>
    </location>
</feature>
<dbReference type="SUPFAM" id="SSF48452">
    <property type="entry name" value="TPR-like"/>
    <property type="match status" value="1"/>
</dbReference>
<evidence type="ECO:0000256" key="3">
    <source>
        <dbReference type="ARBA" id="ARBA00022729"/>
    </source>
</evidence>
<dbReference type="EMBL" id="JGCY01000244">
    <property type="protein sequence ID" value="EXY75334.1"/>
    <property type="molecule type" value="Genomic_DNA"/>
</dbReference>
<dbReference type="GeneID" id="60369344"/>
<dbReference type="InterPro" id="IPR033985">
    <property type="entry name" value="SusD-like_N"/>
</dbReference>
<proteinExistence type="inferred from homology"/>
<comment type="caution">
    <text evidence="9">The sequence shown here is derived from an EMBL/GenBank/DDBJ whole genome shotgun (WGS) entry which is preliminary data.</text>
</comment>
<organism evidence="9 10">
    <name type="scientific">Bacteroides fragilis str. 3988T(B)14</name>
    <dbReference type="NCBI Taxonomy" id="1339315"/>
    <lineage>
        <taxon>Bacteria</taxon>
        <taxon>Pseudomonadati</taxon>
        <taxon>Bacteroidota</taxon>
        <taxon>Bacteroidia</taxon>
        <taxon>Bacteroidales</taxon>
        <taxon>Bacteroidaceae</taxon>
        <taxon>Bacteroides</taxon>
    </lineage>
</organism>
<comment type="subcellular location">
    <subcellularLocation>
        <location evidence="1">Cell outer membrane</location>
    </subcellularLocation>
</comment>
<evidence type="ECO:0000256" key="6">
    <source>
        <dbReference type="SAM" id="SignalP"/>
    </source>
</evidence>
<sequence length="546" mass="62167">MKSLKYIVALALAAGLFQACDLERYPLTDLSEETFWNSESNAELALTSLYRGSLTDGVEYNPSDWWSYHGMIMMEHLSDNAFDRRGENNPFFKISSGNLTADNAFIKRYWETSYKRIGYCNRFLVGIQNSSESEKKTRMIAEARFLRATQYFYLASYFKNVPLVENVLTGEEANNVTKTSQADILKWCVTEFTAAAADLPRFSAIPAGEAGRACKQAALAFLGRTCMLQKDWKSGAKAFHDIMELGDNAINANYQELFYPSTGTSNKENIFYIQYLENYLGTGLPQHALSAKDGGWSLVNPAADLYESYEFKDGTPFSYDDPRYDPSNLGKDRDPRLDYTIYYNGAIFMGTEYKMSPDYSAAKKEKLDYTSEASRTGFMMRKYFEESTPINDVQSANGLTPVIRYAEVLLGYLECLVEDNQTITQGILDETINAVRGRASVNMPPVTEVTPAKLREIVRHERRIELAMEGIRYWDIMRWGIAHEVLSQKIWGAPYPGSTQYATTTKEVDPTGNYRWYVGKRAFRNPTDYTWPIPQSEQNINPNLRD</sequence>